<dbReference type="InterPro" id="IPR006597">
    <property type="entry name" value="Sel1-like"/>
</dbReference>
<dbReference type="InterPro" id="IPR011990">
    <property type="entry name" value="TPR-like_helical_dom_sf"/>
</dbReference>
<dbReference type="KEGG" id="lck:HN018_06130"/>
<dbReference type="PANTHER" id="PTHR45011:SF1">
    <property type="entry name" value="DAP3-BINDING CELL DEATH ENHANCER 1"/>
    <property type="match status" value="1"/>
</dbReference>
<dbReference type="InterPro" id="IPR052748">
    <property type="entry name" value="ISR_Activator"/>
</dbReference>
<evidence type="ECO:0000313" key="2">
    <source>
        <dbReference type="Proteomes" id="UP000500767"/>
    </source>
</evidence>
<evidence type="ECO:0000313" key="1">
    <source>
        <dbReference type="EMBL" id="QKE92467.1"/>
    </source>
</evidence>
<dbReference type="SMART" id="SM00671">
    <property type="entry name" value="SEL1"/>
    <property type="match status" value="4"/>
</dbReference>
<proteinExistence type="predicted"/>
<dbReference type="SUPFAM" id="SSF81901">
    <property type="entry name" value="HCP-like"/>
    <property type="match status" value="1"/>
</dbReference>
<dbReference type="AlphaFoldDB" id="A0A6M8HWE2"/>
<protein>
    <submittedName>
        <fullName evidence="1">Sel1 repeat family protein</fullName>
    </submittedName>
</protein>
<sequence>MMFGQMLLDGSDQPADPIRALCWFAIAADAGHMPAMNMLGRCHEKGWGTEADPGRAAVCYRRAADEGDDWGRYNLANMLLRGRGVVRDRREAWRLFHEAATSGHAKSMNLVGRFLEEGWDRERDPAVARAWYRRSAEAGDYRGRHNLATALAEDGHHDEALDWWRQALPDATPDILQAMVQALARIDHAGVAPLLLAVRQRLAPMPAPVRPGFWRARFRRLSRG</sequence>
<name>A0A6M8HWE2_9PROT</name>
<accession>A0A6M8HWE2</accession>
<dbReference type="PANTHER" id="PTHR45011">
    <property type="entry name" value="DAP3-BINDING CELL DEATH ENHANCER 1"/>
    <property type="match status" value="1"/>
</dbReference>
<dbReference type="Proteomes" id="UP000500767">
    <property type="component" value="Chromosome"/>
</dbReference>
<dbReference type="Pfam" id="PF08238">
    <property type="entry name" value="Sel1"/>
    <property type="match status" value="4"/>
</dbReference>
<keyword evidence="2" id="KW-1185">Reference proteome</keyword>
<gene>
    <name evidence="1" type="ORF">HN018_06130</name>
</gene>
<reference evidence="1 2" key="1">
    <citation type="journal article" date="2014" name="World J. Microbiol. Biotechnol.">
        <title>Biodiversity and physiological characteristics of Antarctic and Arctic lichens-associated bacteria.</title>
        <authorList>
            <person name="Lee Y.M."/>
            <person name="Kim E.H."/>
            <person name="Lee H.K."/>
            <person name="Hong S.G."/>
        </authorList>
    </citation>
    <scope>NUCLEOTIDE SEQUENCE [LARGE SCALE GENOMIC DNA]</scope>
    <source>
        <strain evidence="1 2">PAMC 26569</strain>
    </source>
</reference>
<organism evidence="1 2">
    <name type="scientific">Lichenicola cladoniae</name>
    <dbReference type="NCBI Taxonomy" id="1484109"/>
    <lineage>
        <taxon>Bacteria</taxon>
        <taxon>Pseudomonadati</taxon>
        <taxon>Pseudomonadota</taxon>
        <taxon>Alphaproteobacteria</taxon>
        <taxon>Acetobacterales</taxon>
        <taxon>Acetobacteraceae</taxon>
        <taxon>Lichenicola</taxon>
    </lineage>
</organism>
<dbReference type="EMBL" id="CP053708">
    <property type="protein sequence ID" value="QKE92467.1"/>
    <property type="molecule type" value="Genomic_DNA"/>
</dbReference>
<dbReference type="Gene3D" id="1.25.40.10">
    <property type="entry name" value="Tetratricopeptide repeat domain"/>
    <property type="match status" value="1"/>
</dbReference>